<evidence type="ECO:0000256" key="12">
    <source>
        <dbReference type="ARBA" id="ARBA00066707"/>
    </source>
</evidence>
<dbReference type="Gene3D" id="3.50.4.10">
    <property type="entry name" value="Hepatocyte Growth Factor"/>
    <property type="match status" value="1"/>
</dbReference>
<dbReference type="Gene3D" id="3.10.250.10">
    <property type="entry name" value="SRCR-like domain"/>
    <property type="match status" value="2"/>
</dbReference>
<comment type="caution">
    <text evidence="19">The sequence shown here is derived from an EMBL/GenBank/DDBJ whole genome shotgun (WGS) entry which is preliminary data.</text>
</comment>
<keyword evidence="3" id="KW-0732">Signal</keyword>
<dbReference type="SUPFAM" id="SSF57414">
    <property type="entry name" value="Hairpin loop containing domain-like"/>
    <property type="match status" value="1"/>
</dbReference>
<evidence type="ECO:0000256" key="8">
    <source>
        <dbReference type="ARBA" id="ARBA00023157"/>
    </source>
</evidence>
<evidence type="ECO:0000313" key="20">
    <source>
        <dbReference type="Proteomes" id="UP000292052"/>
    </source>
</evidence>
<keyword evidence="10" id="KW-0325">Glycoprotein</keyword>
<dbReference type="OrthoDB" id="6020543at2759"/>
<dbReference type="InterPro" id="IPR023415">
    <property type="entry name" value="LDLR_class-A_CS"/>
</dbReference>
<dbReference type="SMART" id="SM00020">
    <property type="entry name" value="Tryp_SPc"/>
    <property type="match status" value="1"/>
</dbReference>
<dbReference type="Pfam" id="PF00530">
    <property type="entry name" value="SRCR"/>
    <property type="match status" value="2"/>
</dbReference>
<evidence type="ECO:0000256" key="3">
    <source>
        <dbReference type="ARBA" id="ARBA00022729"/>
    </source>
</evidence>
<feature type="disulfide bond" evidence="14">
    <location>
        <begin position="476"/>
        <end position="540"/>
    </location>
</feature>
<dbReference type="CDD" id="cd00112">
    <property type="entry name" value="LDLa"/>
    <property type="match status" value="3"/>
</dbReference>
<dbReference type="EC" id="3.4.21.84" evidence="12"/>
<dbReference type="FunFam" id="3.10.250.10:FF:000026">
    <property type="entry name" value="Tequila, isoform D"/>
    <property type="match status" value="1"/>
</dbReference>
<sequence length="838" mass="94047">MVKVPLLNNLRIKTAGDKDKFKVQPSTNRVLTVKPTGGENHIIKDRVFIIKPYEPFFGTTAKSRYNPSQFNDYDDTFGASSTKYVLATTPRIVERNWPPPFPSTDVNADYVFKYEDVSLEAENSVKNGENQNNTCGKSDFRCSTDSCIPKTLICNGVKDCPHGNDELKCLEYVAKFSVNKNHKLAILEKERWNNITIATCALLCIETRKFQCRSFNYRKIDKTCFLTDSNEALTGGLISHYPFDYYELISERIDCSDKYVCGNKKCIDRGQICDGKDDCGDRMDEKGCKPEDFGYSVKLTGSKHRNEGQIEVSAFGKTGYVCDDKFGLTDAAVVCKELGFDLGAVEVKGNSFYMKNVETKKPFYMMDDVTCSGNETRLMDCDFSGWGVHNCLAQEVVGVVCKTPQEKCPDDYWQCDTGRECLPLAFVCDEIKDCTDGSDEKTHHCDAPTEIRLVNGTNRSEGRIEIKHHGTWGTICDDDFNEDAAKVVCKHLGYKGSAVVKKDGYFGAGSGPIWLDQVFCTGDETTIENCTHWNWGEHNCEHSEDVGVICSNIYEYERHSLISIPQAPQEYPNRCGYRKDSIFHRDDDVHFRVVRGSIANSGDYPWQAAIRVKGKTKAAHWCGAVIISEKFVLTAAHCLLGYSKGAYIVVAGDYNVDEDEGTEQEAYIEDFYIHEDFRQGHKMNNDIALIKLKGNGFRFNEDIQPICLPENNTRYEREDLNCTISGFGSIESGKSAFSHDLRAGWIPIQKREICTMPHVYGDALTEGMICAGSLDEGTDSCDGDSGGPLACLHNGVFTLYGITSWGQHCGYANKPGVYVKVAHYRNWIDDNFHKHSKS</sequence>
<keyword evidence="7 15" id="KW-0720">Serine protease</keyword>
<dbReference type="InterPro" id="IPR043504">
    <property type="entry name" value="Peptidase_S1_PA_chymotrypsin"/>
</dbReference>
<dbReference type="InterPro" id="IPR009003">
    <property type="entry name" value="Peptidase_S1_PA"/>
</dbReference>
<comment type="caution">
    <text evidence="14">Lacks conserved residue(s) required for the propagation of feature annotation.</text>
</comment>
<feature type="domain" description="SRCR" evidence="17">
    <location>
        <begin position="451"/>
        <end position="551"/>
    </location>
</feature>
<feature type="disulfide bond" evidence="13">
    <location>
        <begin position="261"/>
        <end position="279"/>
    </location>
</feature>
<evidence type="ECO:0000259" key="16">
    <source>
        <dbReference type="PROSITE" id="PS50240"/>
    </source>
</evidence>
<keyword evidence="1" id="KW-0768">Sushi</keyword>
<feature type="disulfide bond" evidence="13">
    <location>
        <begin position="154"/>
        <end position="169"/>
    </location>
</feature>
<evidence type="ECO:0000256" key="1">
    <source>
        <dbReference type="ARBA" id="ARBA00022659"/>
    </source>
</evidence>
<keyword evidence="4" id="KW-0677">Repeat</keyword>
<dbReference type="SUPFAM" id="SSF57424">
    <property type="entry name" value="LDL receptor-like module"/>
    <property type="match status" value="3"/>
</dbReference>
<dbReference type="Pfam" id="PF00024">
    <property type="entry name" value="PAN_1"/>
    <property type="match status" value="1"/>
</dbReference>
<dbReference type="Proteomes" id="UP000292052">
    <property type="component" value="Unassembled WGS sequence"/>
</dbReference>
<dbReference type="PROSITE" id="PS00134">
    <property type="entry name" value="TRYPSIN_HIS"/>
    <property type="match status" value="1"/>
</dbReference>
<feature type="disulfide bond" evidence="14">
    <location>
        <begin position="520"/>
        <end position="530"/>
    </location>
</feature>
<dbReference type="FunFam" id="2.40.10.10:FF:000120">
    <property type="entry name" value="Putative serine protease"/>
    <property type="match status" value="1"/>
</dbReference>
<dbReference type="GO" id="GO:0004252">
    <property type="term" value="F:serine-type endopeptidase activity"/>
    <property type="evidence" value="ECO:0007669"/>
    <property type="project" value="InterPro"/>
</dbReference>
<dbReference type="InterPro" id="IPR018114">
    <property type="entry name" value="TRYPSIN_HIS"/>
</dbReference>
<dbReference type="PRINTS" id="PR00258">
    <property type="entry name" value="SPERACTRCPTR"/>
</dbReference>
<dbReference type="InterPro" id="IPR033116">
    <property type="entry name" value="TRYPSIN_SER"/>
</dbReference>
<keyword evidence="5 15" id="KW-0378">Hydrolase</keyword>
<dbReference type="PROSITE" id="PS50287">
    <property type="entry name" value="SRCR_2"/>
    <property type="match status" value="2"/>
</dbReference>
<dbReference type="Gene3D" id="2.40.10.10">
    <property type="entry name" value="Trypsin-like serine proteases"/>
    <property type="match status" value="1"/>
</dbReference>
<evidence type="ECO:0000256" key="5">
    <source>
        <dbReference type="ARBA" id="ARBA00022801"/>
    </source>
</evidence>
<dbReference type="InterPro" id="IPR003609">
    <property type="entry name" value="Pan_app"/>
</dbReference>
<name>A0A482WB57_ASBVE</name>
<dbReference type="PROSITE" id="PS00420">
    <property type="entry name" value="SRCR_1"/>
    <property type="match status" value="1"/>
</dbReference>
<dbReference type="InterPro" id="IPR036772">
    <property type="entry name" value="SRCR-like_dom_sf"/>
</dbReference>
<dbReference type="SMART" id="SM00192">
    <property type="entry name" value="LDLa"/>
    <property type="match status" value="3"/>
</dbReference>
<gene>
    <name evidence="19" type="ORF">BDFB_002136</name>
</gene>
<evidence type="ECO:0000256" key="6">
    <source>
        <dbReference type="ARBA" id="ARBA00022820"/>
    </source>
</evidence>
<dbReference type="GO" id="GO:0006508">
    <property type="term" value="P:proteolysis"/>
    <property type="evidence" value="ECO:0007669"/>
    <property type="project" value="UniProtKB-KW"/>
</dbReference>
<dbReference type="SMART" id="SM00473">
    <property type="entry name" value="PAN_AP"/>
    <property type="match status" value="1"/>
</dbReference>
<dbReference type="FunFam" id="3.10.250.10:FF:000007">
    <property type="entry name" value="Soluble scavenger receptor cysteine-rich domain-containing protein SSC5D"/>
    <property type="match status" value="1"/>
</dbReference>
<evidence type="ECO:0000256" key="7">
    <source>
        <dbReference type="ARBA" id="ARBA00022825"/>
    </source>
</evidence>
<dbReference type="Pfam" id="PF00089">
    <property type="entry name" value="Trypsin"/>
    <property type="match status" value="1"/>
</dbReference>
<dbReference type="Gene3D" id="4.10.400.10">
    <property type="entry name" value="Low-density Lipoprotein Receptor"/>
    <property type="match status" value="3"/>
</dbReference>
<evidence type="ECO:0000256" key="4">
    <source>
        <dbReference type="ARBA" id="ARBA00022737"/>
    </source>
</evidence>
<feature type="disulfide bond" evidence="14">
    <location>
        <begin position="489"/>
        <end position="550"/>
    </location>
</feature>
<dbReference type="CDD" id="cd01099">
    <property type="entry name" value="PAN_AP_HGF"/>
    <property type="match status" value="1"/>
</dbReference>
<organism evidence="19 20">
    <name type="scientific">Asbolus verrucosus</name>
    <name type="common">Desert ironclad beetle</name>
    <dbReference type="NCBI Taxonomy" id="1661398"/>
    <lineage>
        <taxon>Eukaryota</taxon>
        <taxon>Metazoa</taxon>
        <taxon>Ecdysozoa</taxon>
        <taxon>Arthropoda</taxon>
        <taxon>Hexapoda</taxon>
        <taxon>Insecta</taxon>
        <taxon>Pterygota</taxon>
        <taxon>Neoptera</taxon>
        <taxon>Endopterygota</taxon>
        <taxon>Coleoptera</taxon>
        <taxon>Polyphaga</taxon>
        <taxon>Cucujiformia</taxon>
        <taxon>Tenebrionidae</taxon>
        <taxon>Pimeliinae</taxon>
        <taxon>Asbolus</taxon>
    </lineage>
</organism>
<accession>A0A482WB57</accession>
<dbReference type="PRINTS" id="PR00261">
    <property type="entry name" value="LDLRECEPTOR"/>
</dbReference>
<dbReference type="SMART" id="SM00202">
    <property type="entry name" value="SR"/>
    <property type="match status" value="2"/>
</dbReference>
<keyword evidence="6" id="KW-0353">Hemolymph clotting</keyword>
<evidence type="ECO:0000256" key="9">
    <source>
        <dbReference type="ARBA" id="ARBA00023170"/>
    </source>
</evidence>
<dbReference type="InterPro" id="IPR001190">
    <property type="entry name" value="SRCR"/>
</dbReference>
<dbReference type="InterPro" id="IPR002172">
    <property type="entry name" value="LDrepeatLR_classA_rpt"/>
</dbReference>
<feature type="disulfide bond" evidence="13">
    <location>
        <begin position="273"/>
        <end position="288"/>
    </location>
</feature>
<evidence type="ECO:0000256" key="11">
    <source>
        <dbReference type="ARBA" id="ARBA00052079"/>
    </source>
</evidence>
<dbReference type="SUPFAM" id="SSF50494">
    <property type="entry name" value="Trypsin-like serine proteases"/>
    <property type="match status" value="1"/>
</dbReference>
<evidence type="ECO:0000256" key="10">
    <source>
        <dbReference type="ARBA" id="ARBA00023180"/>
    </source>
</evidence>
<dbReference type="PROSITE" id="PS50068">
    <property type="entry name" value="LDLRA_2"/>
    <property type="match status" value="3"/>
</dbReference>
<dbReference type="InterPro" id="IPR036055">
    <property type="entry name" value="LDL_receptor-like_sf"/>
</dbReference>
<dbReference type="CDD" id="cd00190">
    <property type="entry name" value="Tryp_SPc"/>
    <property type="match status" value="1"/>
</dbReference>
<feature type="disulfide bond" evidence="13">
    <location>
        <begin position="135"/>
        <end position="147"/>
    </location>
</feature>
<dbReference type="PROSITE" id="PS01209">
    <property type="entry name" value="LDLRA_1"/>
    <property type="match status" value="1"/>
</dbReference>
<evidence type="ECO:0000259" key="17">
    <source>
        <dbReference type="PROSITE" id="PS50287"/>
    </source>
</evidence>
<dbReference type="InterPro" id="IPR001254">
    <property type="entry name" value="Trypsin_dom"/>
</dbReference>
<dbReference type="PROSITE" id="PS50948">
    <property type="entry name" value="PAN"/>
    <property type="match status" value="1"/>
</dbReference>
<dbReference type="PROSITE" id="PS00135">
    <property type="entry name" value="TRYPSIN_SER"/>
    <property type="match status" value="1"/>
</dbReference>
<evidence type="ECO:0000256" key="13">
    <source>
        <dbReference type="PROSITE-ProRule" id="PRU00124"/>
    </source>
</evidence>
<dbReference type="PROSITE" id="PS50240">
    <property type="entry name" value="TRYPSIN_DOM"/>
    <property type="match status" value="1"/>
</dbReference>
<keyword evidence="8 14" id="KW-1015">Disulfide bond</keyword>
<reference evidence="19 20" key="1">
    <citation type="submission" date="2017-03" db="EMBL/GenBank/DDBJ databases">
        <title>Genome of the blue death feigning beetle - Asbolus verrucosus.</title>
        <authorList>
            <person name="Rider S.D."/>
        </authorList>
    </citation>
    <scope>NUCLEOTIDE SEQUENCE [LARGE SCALE GENOMIC DNA]</scope>
    <source>
        <strain evidence="19">Butters</strain>
        <tissue evidence="19">Head and leg muscle</tissue>
    </source>
</reference>
<keyword evidence="9" id="KW-0675">Receptor</keyword>
<proteinExistence type="predicted"/>
<dbReference type="STRING" id="1661398.A0A482WB57"/>
<dbReference type="Pfam" id="PF00057">
    <property type="entry name" value="Ldl_recept_a"/>
    <property type="match status" value="2"/>
</dbReference>
<evidence type="ECO:0000256" key="2">
    <source>
        <dbReference type="ARBA" id="ARBA00022670"/>
    </source>
</evidence>
<feature type="disulfide bond" evidence="14">
    <location>
        <begin position="371"/>
        <end position="381"/>
    </location>
</feature>
<evidence type="ECO:0000256" key="15">
    <source>
        <dbReference type="RuleBase" id="RU363034"/>
    </source>
</evidence>
<feature type="domain" description="Peptidase S1" evidence="16">
    <location>
        <begin position="593"/>
        <end position="833"/>
    </location>
</feature>
<keyword evidence="2 15" id="KW-0645">Protease</keyword>
<evidence type="ECO:0000313" key="19">
    <source>
        <dbReference type="EMBL" id="RZC41899.1"/>
    </source>
</evidence>
<protein>
    <recommendedName>
        <fullName evidence="12">limulus clotting factor C</fullName>
        <ecNumber evidence="12">3.4.21.84</ecNumber>
    </recommendedName>
</protein>
<dbReference type="AlphaFoldDB" id="A0A482WB57"/>
<comment type="catalytic activity">
    <reaction evidence="11">
        <text>Selective cleavage of 103-Arg-|-Ser-104 and 124-Ile-|-Ile-125 bonds in Limulus clotting factor B to form activated factor B. Cleavage of -Pro-Arg-|-Xaa- bonds in synthetic substrates.</text>
        <dbReference type="EC" id="3.4.21.84"/>
    </reaction>
</comment>
<feature type="domain" description="Apple" evidence="18">
    <location>
        <begin position="169"/>
        <end position="250"/>
    </location>
</feature>
<dbReference type="GO" id="GO:0042381">
    <property type="term" value="P:hemolymph coagulation"/>
    <property type="evidence" value="ECO:0007669"/>
    <property type="project" value="UniProtKB-KW"/>
</dbReference>
<feature type="domain" description="SRCR" evidence="17">
    <location>
        <begin position="297"/>
        <end position="402"/>
    </location>
</feature>
<keyword evidence="20" id="KW-1185">Reference proteome</keyword>
<dbReference type="PANTHER" id="PTHR24258">
    <property type="entry name" value="SERINE PROTEASE-RELATED"/>
    <property type="match status" value="1"/>
</dbReference>
<feature type="disulfide bond" evidence="13">
    <location>
        <begin position="142"/>
        <end position="160"/>
    </location>
</feature>
<dbReference type="SUPFAM" id="SSF56487">
    <property type="entry name" value="SRCR-like"/>
    <property type="match status" value="2"/>
</dbReference>
<evidence type="ECO:0000256" key="14">
    <source>
        <dbReference type="PROSITE-ProRule" id="PRU00196"/>
    </source>
</evidence>
<dbReference type="GO" id="GO:0016020">
    <property type="term" value="C:membrane"/>
    <property type="evidence" value="ECO:0007669"/>
    <property type="project" value="InterPro"/>
</dbReference>
<dbReference type="PANTHER" id="PTHR24258:SF128">
    <property type="entry name" value="TEQUILA, ISOFORM G"/>
    <property type="match status" value="1"/>
</dbReference>
<evidence type="ECO:0000259" key="18">
    <source>
        <dbReference type="PROSITE" id="PS50948"/>
    </source>
</evidence>
<dbReference type="EMBL" id="QDEB01013162">
    <property type="protein sequence ID" value="RZC41899.1"/>
    <property type="molecule type" value="Genomic_DNA"/>
</dbReference>